<keyword evidence="7" id="KW-0175">Coiled coil</keyword>
<evidence type="ECO:0000256" key="6">
    <source>
        <dbReference type="PROSITE-ProRule" id="PRU00782"/>
    </source>
</evidence>
<dbReference type="GO" id="GO:0007015">
    <property type="term" value="P:actin filament organization"/>
    <property type="evidence" value="ECO:0007669"/>
    <property type="project" value="TreeGrafter"/>
</dbReference>
<evidence type="ECO:0000256" key="8">
    <source>
        <dbReference type="SAM" id="MobiDB-lite"/>
    </source>
</evidence>
<dbReference type="GO" id="GO:0051015">
    <property type="term" value="F:actin filament binding"/>
    <property type="evidence" value="ECO:0007669"/>
    <property type="project" value="TreeGrafter"/>
</dbReference>
<dbReference type="InterPro" id="IPR036961">
    <property type="entry name" value="Kinesin_motor_dom_sf"/>
</dbReference>
<dbReference type="Pfam" id="PF00063">
    <property type="entry name" value="Myosin_head"/>
    <property type="match status" value="1"/>
</dbReference>
<dbReference type="Gene3D" id="2.30.42.10">
    <property type="match status" value="1"/>
</dbReference>
<protein>
    <recommendedName>
        <fullName evidence="13">Myosin-like protein</fullName>
    </recommendedName>
</protein>
<dbReference type="Proteomes" id="UP001209570">
    <property type="component" value="Unassembled WGS sequence"/>
</dbReference>
<evidence type="ECO:0000256" key="1">
    <source>
        <dbReference type="ARBA" id="ARBA00022741"/>
    </source>
</evidence>
<dbReference type="GO" id="GO:0016020">
    <property type="term" value="C:membrane"/>
    <property type="evidence" value="ECO:0007669"/>
    <property type="project" value="TreeGrafter"/>
</dbReference>
<keyword evidence="5 6" id="KW-0009">Actin-binding</keyword>
<evidence type="ECO:0000313" key="11">
    <source>
        <dbReference type="EMBL" id="KAJ0403183.1"/>
    </source>
</evidence>
<feature type="binding site" evidence="6">
    <location>
        <begin position="204"/>
        <end position="211"/>
    </location>
    <ligand>
        <name>ATP</name>
        <dbReference type="ChEBI" id="CHEBI:30616"/>
    </ligand>
</feature>
<proteinExistence type="inferred from homology"/>
<feature type="coiled-coil region" evidence="7">
    <location>
        <begin position="807"/>
        <end position="959"/>
    </location>
</feature>
<comment type="caution">
    <text evidence="11">The sequence shown here is derived from an EMBL/GenBank/DDBJ whole genome shotgun (WGS) entry which is preliminary data.</text>
</comment>
<dbReference type="GO" id="GO:0005737">
    <property type="term" value="C:cytoplasm"/>
    <property type="evidence" value="ECO:0007669"/>
    <property type="project" value="TreeGrafter"/>
</dbReference>
<comment type="caution">
    <text evidence="6">Lacks conserved residue(s) required for the propagation of feature annotation.</text>
</comment>
<keyword evidence="3 6" id="KW-0518">Myosin</keyword>
<feature type="region of interest" description="Disordered" evidence="8">
    <location>
        <begin position="738"/>
        <end position="785"/>
    </location>
</feature>
<feature type="compositionally biased region" description="Acidic residues" evidence="8">
    <location>
        <begin position="1058"/>
        <end position="1068"/>
    </location>
</feature>
<dbReference type="GO" id="GO:0005524">
    <property type="term" value="F:ATP binding"/>
    <property type="evidence" value="ECO:0007669"/>
    <property type="project" value="UniProtKB-UniRule"/>
</dbReference>
<evidence type="ECO:0000259" key="9">
    <source>
        <dbReference type="PROSITE" id="PS50106"/>
    </source>
</evidence>
<evidence type="ECO:0008006" key="13">
    <source>
        <dbReference type="Google" id="ProtNLM"/>
    </source>
</evidence>
<feature type="region of interest" description="Disordered" evidence="8">
    <location>
        <begin position="1102"/>
        <end position="1164"/>
    </location>
</feature>
<feature type="compositionally biased region" description="Basic and acidic residues" evidence="8">
    <location>
        <begin position="1041"/>
        <end position="1054"/>
    </location>
</feature>
<dbReference type="PROSITE" id="PS50106">
    <property type="entry name" value="PDZ"/>
    <property type="match status" value="1"/>
</dbReference>
<sequence>MMEPGSPVWALDEDGVWREAAVLVVHEDAGTVECSLAESDFADDHLVHDGDEVPPVENNQDFIPVRPKRRNSRRGSVRRMRPIPVAHVLPRNQSEAYHMVEDLTKLVHLHEPAILQVLRKRFFHGRIYTSTGSILVAVNPFRRLDMYADSVKARYYNDGGDAEAMKRLPPHVYSVADKAFRRMLATTRGGHGHDKPDQTILVSGESGAGKTETTKLIMNYLAFVSVSRKPRTASTRIPNSVPQGEPSIHDRVLESNPILEAFGNARTNRNNNSSRFGKFIKLGFAPSGEMLGAAISTYLLERVRLVSQGQGERNYHIFYEMLRGSSGFEREELDLLDVSAYKYLNQSGCVERLDGVDDGESYERTRHAMGSIGMNTEEQMDVMRVVAAVLRLGNVVFTTEKGKDASLVDMNQSADSIDVVCRLLGLKSDVLQDTLCTKRIKAGAEYITVRLPLDQAFSTRDSVVKTLYSNLFNWLVARINSSIEYKEESGSKFIGVVDIFGFEIFEHNCLEQLCINYANEKLQQLFGRFVFRMEQDQYVKEEIPWQFVDYPNNDKPVRLRFRRNPTSTFRMRSGSLELLGEEDYEVLWKEGVPLGLGFRPDPESGFPEDDRFLRQSCVSLNPKVDHSLYYITWKEEDGPLGIVVKQESTSYYPRVINVKNEGAVSRDSQKNRVEVGDILLSINNNNISKMGFGAAMKLLQKGLSQASATALVFDALDRTQSPSTMTRTASMLRLCDEGPKNEREPQQRDEDCESQPETVGSSRDDAWRPGPSRMGERRQSIHRHRRSVTIVAAGELELEQLQRQRAVDELHDELESKSKALEESQEEALLAARIGQTLLQRNQEMGAEIESRAMELQERAESAEHEAKMRSLEAARTRASLETAQVSQELEDCRARVQVLELELARSRDESKRLTRARDELQDRLDSASEDLEAASKRQTQLQQQLQAKSRRIEELEQSEQYNLDHIARLEIENQSICQHQHLMDCHERRLVLENEALADKLTVQRQTLKAYQTTEHELQQTVAALQDEAEELRDALRFEQARDMEDEMSRRDATSGTEEEEGDEDERADNSEDPACGGPSSRRLRKGSLFFELSKQIKLEMASTKRRSESSRRNSRELGDADAVLVATPVISSASGPRHDNNSPDAADERSDDDMLKEVRGSAPCCVPSPSRLTSETQFFMLTAAAVKISGVGLRNDACNIHNEDLYDEAMTQGVTFDQFHRWLETRLEEDGGPERA</sequence>
<feature type="compositionally biased region" description="Basic and acidic residues" evidence="8">
    <location>
        <begin position="1138"/>
        <end position="1161"/>
    </location>
</feature>
<dbReference type="EMBL" id="JAKCXM010000087">
    <property type="protein sequence ID" value="KAJ0403183.1"/>
    <property type="molecule type" value="Genomic_DNA"/>
</dbReference>
<keyword evidence="2 6" id="KW-0067">ATP-binding</keyword>
<dbReference type="Gene3D" id="1.20.58.530">
    <property type="match status" value="1"/>
</dbReference>
<dbReference type="PANTHER" id="PTHR13140:SF845">
    <property type="entry name" value="MYOSIN-LIKE PROTEIN"/>
    <property type="match status" value="1"/>
</dbReference>
<dbReference type="PANTHER" id="PTHR13140">
    <property type="entry name" value="MYOSIN"/>
    <property type="match status" value="1"/>
</dbReference>
<dbReference type="GO" id="GO:0000146">
    <property type="term" value="F:microfilament motor activity"/>
    <property type="evidence" value="ECO:0007669"/>
    <property type="project" value="TreeGrafter"/>
</dbReference>
<dbReference type="PROSITE" id="PS51456">
    <property type="entry name" value="MYOSIN_MOTOR"/>
    <property type="match status" value="1"/>
</dbReference>
<dbReference type="InterPro" id="IPR036034">
    <property type="entry name" value="PDZ_sf"/>
</dbReference>
<evidence type="ECO:0000256" key="2">
    <source>
        <dbReference type="ARBA" id="ARBA00022840"/>
    </source>
</evidence>
<dbReference type="InterPro" id="IPR001478">
    <property type="entry name" value="PDZ"/>
</dbReference>
<dbReference type="SMART" id="SM00242">
    <property type="entry name" value="MYSc"/>
    <property type="match status" value="1"/>
</dbReference>
<dbReference type="PRINTS" id="PR00193">
    <property type="entry name" value="MYOSINHEAVY"/>
</dbReference>
<feature type="compositionally biased region" description="Basic and acidic residues" evidence="8">
    <location>
        <begin position="738"/>
        <end position="749"/>
    </location>
</feature>
<feature type="domain" description="PDZ" evidence="9">
    <location>
        <begin position="634"/>
        <end position="701"/>
    </location>
</feature>
<keyword evidence="1 6" id="KW-0547">Nucleotide-binding</keyword>
<reference evidence="11" key="1">
    <citation type="submission" date="2021-12" db="EMBL/GenBank/DDBJ databases">
        <title>Prjna785345.</title>
        <authorList>
            <person name="Rujirawat T."/>
            <person name="Krajaejun T."/>
        </authorList>
    </citation>
    <scope>NUCLEOTIDE SEQUENCE</scope>
    <source>
        <strain evidence="11">Pi057C3</strain>
    </source>
</reference>
<keyword evidence="12" id="KW-1185">Reference proteome</keyword>
<dbReference type="SUPFAM" id="SSF50156">
    <property type="entry name" value="PDZ domain-like"/>
    <property type="match status" value="1"/>
</dbReference>
<feature type="domain" description="Myosin motor" evidence="10">
    <location>
        <begin position="98"/>
        <end position="557"/>
    </location>
</feature>
<name>A0AAD5M5T9_PYTIN</name>
<evidence type="ECO:0000256" key="7">
    <source>
        <dbReference type="SAM" id="Coils"/>
    </source>
</evidence>
<dbReference type="InterPro" id="IPR001609">
    <property type="entry name" value="Myosin_head_motor_dom-like"/>
</dbReference>
<feature type="region of interest" description="Disordered" evidence="8">
    <location>
        <begin position="1041"/>
        <end position="1084"/>
    </location>
</feature>
<evidence type="ECO:0000313" key="12">
    <source>
        <dbReference type="Proteomes" id="UP001209570"/>
    </source>
</evidence>
<accession>A0AAD5M5T9</accession>
<dbReference type="SUPFAM" id="SSF52540">
    <property type="entry name" value="P-loop containing nucleoside triphosphate hydrolases"/>
    <property type="match status" value="1"/>
</dbReference>
<dbReference type="AlphaFoldDB" id="A0AAD5M5T9"/>
<dbReference type="GO" id="GO:0016459">
    <property type="term" value="C:myosin complex"/>
    <property type="evidence" value="ECO:0007669"/>
    <property type="project" value="UniProtKB-KW"/>
</dbReference>
<organism evidence="11 12">
    <name type="scientific">Pythium insidiosum</name>
    <name type="common">Pythiosis disease agent</name>
    <dbReference type="NCBI Taxonomy" id="114742"/>
    <lineage>
        <taxon>Eukaryota</taxon>
        <taxon>Sar</taxon>
        <taxon>Stramenopiles</taxon>
        <taxon>Oomycota</taxon>
        <taxon>Peronosporomycetes</taxon>
        <taxon>Pythiales</taxon>
        <taxon>Pythiaceae</taxon>
        <taxon>Pythium</taxon>
    </lineage>
</organism>
<gene>
    <name evidence="11" type="ORF">P43SY_005177</name>
</gene>
<feature type="compositionally biased region" description="Basic and acidic residues" evidence="8">
    <location>
        <begin position="1107"/>
        <end position="1120"/>
    </location>
</feature>
<dbReference type="InterPro" id="IPR027417">
    <property type="entry name" value="P-loop_NTPase"/>
</dbReference>
<comment type="similarity">
    <text evidence="6">Belongs to the TRAFAC class myosin-kinesin ATPase superfamily. Myosin family.</text>
</comment>
<dbReference type="Gene3D" id="1.20.120.720">
    <property type="entry name" value="Myosin VI head, motor domain, U50 subdomain"/>
    <property type="match status" value="1"/>
</dbReference>
<keyword evidence="4 6" id="KW-0505">Motor protein</keyword>
<evidence type="ECO:0000259" key="10">
    <source>
        <dbReference type="PROSITE" id="PS51456"/>
    </source>
</evidence>
<evidence type="ECO:0000256" key="4">
    <source>
        <dbReference type="ARBA" id="ARBA00023175"/>
    </source>
</evidence>
<dbReference type="Gene3D" id="3.40.850.10">
    <property type="entry name" value="Kinesin motor domain"/>
    <property type="match status" value="1"/>
</dbReference>
<evidence type="ECO:0000256" key="3">
    <source>
        <dbReference type="ARBA" id="ARBA00023123"/>
    </source>
</evidence>
<evidence type="ECO:0000256" key="5">
    <source>
        <dbReference type="ARBA" id="ARBA00023203"/>
    </source>
</evidence>